<dbReference type="PROSITE" id="PS51658">
    <property type="entry name" value="BFN"/>
    <property type="match status" value="1"/>
</dbReference>
<dbReference type="EMBL" id="FQUL01000010">
    <property type="protein sequence ID" value="SHE55554.1"/>
    <property type="molecule type" value="Genomic_DNA"/>
</dbReference>
<dbReference type="STRING" id="1121881.SAMN02745225_00952"/>
<keyword evidence="3" id="KW-1185">Reference proteome</keyword>
<dbReference type="Proteomes" id="UP000184295">
    <property type="component" value="Unassembled WGS sequence"/>
</dbReference>
<sequence>MVEVELVGVKVDVRTNAPVMLLQELESPRRTLPVFIGSPEASAIEIAARGLETPRPLTHDLLRDVIEVLGGSLLRVVITELKGGTFYAEMEIIQGRGPIIVSCRPSDGVALAIRTGAPMFVAEDLIDAEGVVVDEVADDEDIDAPVPNPEEIVGEFRDFLDTIKPEDFS</sequence>
<name>A0A1M4UFW2_9ACTN</name>
<dbReference type="Gene3D" id="3.10.690.10">
    <property type="entry name" value="Bifunctional nuclease domain"/>
    <property type="match status" value="1"/>
</dbReference>
<dbReference type="Pfam" id="PF02577">
    <property type="entry name" value="BFN_dom"/>
    <property type="match status" value="1"/>
</dbReference>
<proteinExistence type="predicted"/>
<dbReference type="RefSeq" id="WP_072789338.1">
    <property type="nucleotide sequence ID" value="NZ_FQUL01000010.1"/>
</dbReference>
<dbReference type="InterPro" id="IPR003729">
    <property type="entry name" value="Bi_nuclease_dom"/>
</dbReference>
<dbReference type="AlphaFoldDB" id="A0A1M4UFW2"/>
<feature type="domain" description="BFN" evidence="1">
    <location>
        <begin position="1"/>
        <end position="133"/>
    </location>
</feature>
<dbReference type="OrthoDB" id="9788698at2"/>
<dbReference type="InterPro" id="IPR036104">
    <property type="entry name" value="BFN_sf"/>
</dbReference>
<dbReference type="PANTHER" id="PTHR15160">
    <property type="entry name" value="VON HIPPEL-LINDAU PROTEIN"/>
    <property type="match status" value="1"/>
</dbReference>
<organism evidence="2 3">
    <name type="scientific">Ferrithrix thermotolerans DSM 19514</name>
    <dbReference type="NCBI Taxonomy" id="1121881"/>
    <lineage>
        <taxon>Bacteria</taxon>
        <taxon>Bacillati</taxon>
        <taxon>Actinomycetota</taxon>
        <taxon>Acidimicrobiia</taxon>
        <taxon>Acidimicrobiales</taxon>
        <taxon>Acidimicrobiaceae</taxon>
        <taxon>Ferrithrix</taxon>
    </lineage>
</organism>
<evidence type="ECO:0000313" key="3">
    <source>
        <dbReference type="Proteomes" id="UP000184295"/>
    </source>
</evidence>
<evidence type="ECO:0000313" key="2">
    <source>
        <dbReference type="EMBL" id="SHE55554.1"/>
    </source>
</evidence>
<accession>A0A1M4UFW2</accession>
<reference evidence="3" key="1">
    <citation type="submission" date="2016-11" db="EMBL/GenBank/DDBJ databases">
        <authorList>
            <person name="Varghese N."/>
            <person name="Submissions S."/>
        </authorList>
    </citation>
    <scope>NUCLEOTIDE SEQUENCE [LARGE SCALE GENOMIC DNA]</scope>
    <source>
        <strain evidence="3">DSM 19514</strain>
    </source>
</reference>
<dbReference type="GO" id="GO:0004518">
    <property type="term" value="F:nuclease activity"/>
    <property type="evidence" value="ECO:0007669"/>
    <property type="project" value="InterPro"/>
</dbReference>
<dbReference type="SUPFAM" id="SSF103256">
    <property type="entry name" value="Hypothetical protein TM0160"/>
    <property type="match status" value="1"/>
</dbReference>
<evidence type="ECO:0000259" key="1">
    <source>
        <dbReference type="PROSITE" id="PS51658"/>
    </source>
</evidence>
<protein>
    <recommendedName>
        <fullName evidence="1">BFN domain-containing protein</fullName>
    </recommendedName>
</protein>
<gene>
    <name evidence="2" type="ORF">SAMN02745225_00952</name>
</gene>
<dbReference type="PANTHER" id="PTHR15160:SF1">
    <property type="entry name" value="VON HIPPEL-LINDAU DISEASE TUMOR SUPPRESSOR"/>
    <property type="match status" value="1"/>
</dbReference>